<proteinExistence type="predicted"/>
<sequence>MFEPVKEGLGEFLQGFYAELVPTTKDMNEFVTRGFPYCFAWAPSRMIDQVNEMLEAWQKNDTDQSTTKPHRLPVIIVAISKDYTPVMHDFGTQISDPIDVQFPEDPKSRYFQMKMIAGDIRAQVVIIAGDEPTAKSIAAQFSLYMDSPSRRAFHGLYPFAGIQHAYPVQIEAPDNPASSIDIGSKNMTCLAVDMTLKATVPIFMAPKVGEANDGKGIPGSIDPAGYPLVQEFSANTVGLAKVTP</sequence>
<dbReference type="EMBL" id="WIWF01000086">
    <property type="protein sequence ID" value="MQT76389.1"/>
    <property type="molecule type" value="Genomic_DNA"/>
</dbReference>
<organism evidence="1 2">
    <name type="scientific">Pseudomonas helleri</name>
    <dbReference type="NCBI Taxonomy" id="1608996"/>
    <lineage>
        <taxon>Bacteria</taxon>
        <taxon>Pseudomonadati</taxon>
        <taxon>Pseudomonadota</taxon>
        <taxon>Gammaproteobacteria</taxon>
        <taxon>Pseudomonadales</taxon>
        <taxon>Pseudomonadaceae</taxon>
        <taxon>Pseudomonas</taxon>
    </lineage>
</organism>
<name>A0A7X2BV98_9PSED</name>
<gene>
    <name evidence="1" type="ORF">GHO37_19065</name>
</gene>
<evidence type="ECO:0000313" key="1">
    <source>
        <dbReference type="EMBL" id="MQT76389.1"/>
    </source>
</evidence>
<reference evidence="1 2" key="1">
    <citation type="submission" date="2019-10" db="EMBL/GenBank/DDBJ databases">
        <title>Evaluation of single-gene subtyping targets for Pseudomonas.</title>
        <authorList>
            <person name="Reichler S.J."/>
            <person name="Orsi R.H."/>
            <person name="Wiedmann M."/>
            <person name="Martin N.H."/>
            <person name="Murphy S.I."/>
        </authorList>
    </citation>
    <scope>NUCLEOTIDE SEQUENCE [LARGE SCALE GENOMIC DNA]</scope>
    <source>
        <strain evidence="1 2">FSL R10-2932</strain>
    </source>
</reference>
<dbReference type="RefSeq" id="WP_153438691.1">
    <property type="nucleotide sequence ID" value="NZ_WIWF01000086.1"/>
</dbReference>
<dbReference type="Proteomes" id="UP000447574">
    <property type="component" value="Unassembled WGS sequence"/>
</dbReference>
<comment type="caution">
    <text evidence="1">The sequence shown here is derived from an EMBL/GenBank/DDBJ whole genome shotgun (WGS) entry which is preliminary data.</text>
</comment>
<dbReference type="AlphaFoldDB" id="A0A7X2BV98"/>
<protein>
    <submittedName>
        <fullName evidence="1">Uncharacterized protein</fullName>
    </submittedName>
</protein>
<accession>A0A7X2BV98</accession>
<evidence type="ECO:0000313" key="2">
    <source>
        <dbReference type="Proteomes" id="UP000447574"/>
    </source>
</evidence>